<protein>
    <recommendedName>
        <fullName evidence="3">LysR family transcriptional regulator</fullName>
    </recommendedName>
</protein>
<dbReference type="AlphaFoldDB" id="A0ABD1CC26"/>
<feature type="non-terminal residue" evidence="1">
    <location>
        <position position="36"/>
    </location>
</feature>
<gene>
    <name evidence="1" type="ORF">pipiens_000088</name>
</gene>
<feature type="non-terminal residue" evidence="1">
    <location>
        <position position="1"/>
    </location>
</feature>
<organism evidence="1 2">
    <name type="scientific">Culex pipiens pipiens</name>
    <name type="common">Northern house mosquito</name>
    <dbReference type="NCBI Taxonomy" id="38569"/>
    <lineage>
        <taxon>Eukaryota</taxon>
        <taxon>Metazoa</taxon>
        <taxon>Ecdysozoa</taxon>
        <taxon>Arthropoda</taxon>
        <taxon>Hexapoda</taxon>
        <taxon>Insecta</taxon>
        <taxon>Pterygota</taxon>
        <taxon>Neoptera</taxon>
        <taxon>Endopterygota</taxon>
        <taxon>Diptera</taxon>
        <taxon>Nematocera</taxon>
        <taxon>Culicoidea</taxon>
        <taxon>Culicidae</taxon>
        <taxon>Culicinae</taxon>
        <taxon>Culicini</taxon>
        <taxon>Culex</taxon>
        <taxon>Culex</taxon>
    </lineage>
</organism>
<evidence type="ECO:0000313" key="1">
    <source>
        <dbReference type="EMBL" id="KAL1373908.1"/>
    </source>
</evidence>
<dbReference type="EMBL" id="JBEHCU010013849">
    <property type="protein sequence ID" value="KAL1373908.1"/>
    <property type="molecule type" value="Genomic_DNA"/>
</dbReference>
<dbReference type="Proteomes" id="UP001562425">
    <property type="component" value="Unassembled WGS sequence"/>
</dbReference>
<reference evidence="1 2" key="1">
    <citation type="submission" date="2024-05" db="EMBL/GenBank/DDBJ databases">
        <title>Culex pipiens pipiens assembly and annotation.</title>
        <authorList>
            <person name="Alout H."/>
            <person name="Durand T."/>
        </authorList>
    </citation>
    <scope>NUCLEOTIDE SEQUENCE [LARGE SCALE GENOMIC DNA]</scope>
    <source>
        <strain evidence="1">HA-2024</strain>
        <tissue evidence="1">Whole body</tissue>
    </source>
</reference>
<sequence length="36" mass="3942">ASIWPPLGPEPVRTGLVTILDQLRLANRSQVDSEIV</sequence>
<comment type="caution">
    <text evidence="1">The sequence shown here is derived from an EMBL/GenBank/DDBJ whole genome shotgun (WGS) entry which is preliminary data.</text>
</comment>
<proteinExistence type="predicted"/>
<accession>A0ABD1CC26</accession>
<keyword evidence="2" id="KW-1185">Reference proteome</keyword>
<evidence type="ECO:0000313" key="2">
    <source>
        <dbReference type="Proteomes" id="UP001562425"/>
    </source>
</evidence>
<name>A0ABD1CC26_CULPP</name>
<evidence type="ECO:0008006" key="3">
    <source>
        <dbReference type="Google" id="ProtNLM"/>
    </source>
</evidence>